<organism evidence="2">
    <name type="scientific">hydrothermal vent metagenome</name>
    <dbReference type="NCBI Taxonomy" id="652676"/>
    <lineage>
        <taxon>unclassified sequences</taxon>
        <taxon>metagenomes</taxon>
        <taxon>ecological metagenomes</taxon>
    </lineage>
</organism>
<dbReference type="EMBL" id="UOEG01000037">
    <property type="protein sequence ID" value="VAV88873.1"/>
    <property type="molecule type" value="Genomic_DNA"/>
</dbReference>
<reference evidence="2" key="1">
    <citation type="submission" date="2018-06" db="EMBL/GenBank/DDBJ databases">
        <authorList>
            <person name="Zhirakovskaya E."/>
        </authorList>
    </citation>
    <scope>NUCLEOTIDE SEQUENCE</scope>
</reference>
<evidence type="ECO:0000259" key="1">
    <source>
        <dbReference type="Pfam" id="PF21746"/>
    </source>
</evidence>
<dbReference type="Pfam" id="PF21746">
    <property type="entry name" value="DUF6869"/>
    <property type="match status" value="1"/>
</dbReference>
<accession>A0A3B0RWS6</accession>
<dbReference type="InterPro" id="IPR049221">
    <property type="entry name" value="DUF6869"/>
</dbReference>
<dbReference type="AlphaFoldDB" id="A0A3B0RWS6"/>
<gene>
    <name evidence="2" type="ORF">MNBD_ALPHA07-1799</name>
</gene>
<evidence type="ECO:0000313" key="2">
    <source>
        <dbReference type="EMBL" id="VAV88873.1"/>
    </source>
</evidence>
<protein>
    <recommendedName>
        <fullName evidence="1">DUF6869 domain-containing protein</fullName>
    </recommendedName>
</protein>
<sequence length="163" mass="18043">MTDTNSFACADCEVKGQRPCAPKGEFDTAWVAQSYLEMINANDTTDPAKDISWAYNCLDNLHMDNPELAFRIILMMAGTLTSQMQASMVAAGPLEDLIANKGCVFIDRIEALARQSKRFRYILSGVWSQGRSNTPDWKRIAALQATGPHIDRDETMPPSDIPA</sequence>
<feature type="domain" description="DUF6869" evidence="1">
    <location>
        <begin position="47"/>
        <end position="144"/>
    </location>
</feature>
<proteinExistence type="predicted"/>
<name>A0A3B0RWS6_9ZZZZ</name>